<feature type="transmembrane region" description="Helical" evidence="8">
    <location>
        <begin position="126"/>
        <end position="144"/>
    </location>
</feature>
<evidence type="ECO:0000256" key="2">
    <source>
        <dbReference type="ARBA" id="ARBA00010145"/>
    </source>
</evidence>
<dbReference type="InterPro" id="IPR038770">
    <property type="entry name" value="Na+/solute_symporter_sf"/>
</dbReference>
<feature type="transmembrane region" description="Helical" evidence="8">
    <location>
        <begin position="69"/>
        <end position="87"/>
    </location>
</feature>
<dbReference type="PANTHER" id="PTHR36838">
    <property type="entry name" value="AUXIN EFFLUX CARRIER FAMILY PROTEIN"/>
    <property type="match status" value="1"/>
</dbReference>
<comment type="similarity">
    <text evidence="2">Belongs to the auxin efflux carrier (TC 2.A.69) family.</text>
</comment>
<accession>A0A1I7HAE8</accession>
<feature type="transmembrane region" description="Helical" evidence="8">
    <location>
        <begin position="99"/>
        <end position="120"/>
    </location>
</feature>
<evidence type="ECO:0000256" key="4">
    <source>
        <dbReference type="ARBA" id="ARBA00022475"/>
    </source>
</evidence>
<evidence type="ECO:0000256" key="8">
    <source>
        <dbReference type="SAM" id="Phobius"/>
    </source>
</evidence>
<dbReference type="PANTHER" id="PTHR36838:SF3">
    <property type="entry name" value="TRANSPORTER AUXIN EFFLUX CARRIER EC FAMILY"/>
    <property type="match status" value="1"/>
</dbReference>
<feature type="transmembrane region" description="Helical" evidence="8">
    <location>
        <begin position="226"/>
        <end position="247"/>
    </location>
</feature>
<feature type="transmembrane region" description="Helical" evidence="8">
    <location>
        <begin position="191"/>
        <end position="214"/>
    </location>
</feature>
<feature type="transmembrane region" description="Helical" evidence="8">
    <location>
        <begin position="165"/>
        <end position="185"/>
    </location>
</feature>
<evidence type="ECO:0000313" key="10">
    <source>
        <dbReference type="Proteomes" id="UP000198817"/>
    </source>
</evidence>
<dbReference type="RefSeq" id="WP_090471365.1">
    <property type="nucleotide sequence ID" value="NZ_FOWF01000015.1"/>
</dbReference>
<dbReference type="OrthoDB" id="9798064at2"/>
<evidence type="ECO:0000313" key="9">
    <source>
        <dbReference type="EMBL" id="SFU57690.1"/>
    </source>
</evidence>
<keyword evidence="6 8" id="KW-1133">Transmembrane helix</keyword>
<dbReference type="Proteomes" id="UP000198817">
    <property type="component" value="Unassembled WGS sequence"/>
</dbReference>
<dbReference type="GO" id="GO:0005886">
    <property type="term" value="C:plasma membrane"/>
    <property type="evidence" value="ECO:0007669"/>
    <property type="project" value="UniProtKB-SubCell"/>
</dbReference>
<dbReference type="InterPro" id="IPR004776">
    <property type="entry name" value="Mem_transp_PIN-like"/>
</dbReference>
<evidence type="ECO:0000256" key="3">
    <source>
        <dbReference type="ARBA" id="ARBA00022448"/>
    </source>
</evidence>
<evidence type="ECO:0000256" key="6">
    <source>
        <dbReference type="ARBA" id="ARBA00022989"/>
    </source>
</evidence>
<comment type="subcellular location">
    <subcellularLocation>
        <location evidence="1">Cell membrane</location>
        <topology evidence="1">Multi-pass membrane protein</topology>
    </subcellularLocation>
</comment>
<protein>
    <submittedName>
        <fullName evidence="9">Predicted permease</fullName>
    </submittedName>
</protein>
<evidence type="ECO:0000256" key="5">
    <source>
        <dbReference type="ARBA" id="ARBA00022692"/>
    </source>
</evidence>
<feature type="transmembrane region" description="Helical" evidence="8">
    <location>
        <begin position="34"/>
        <end position="57"/>
    </location>
</feature>
<evidence type="ECO:0000256" key="1">
    <source>
        <dbReference type="ARBA" id="ARBA00004651"/>
    </source>
</evidence>
<feature type="transmembrane region" description="Helical" evidence="8">
    <location>
        <begin position="6"/>
        <end position="22"/>
    </location>
</feature>
<keyword evidence="4" id="KW-1003">Cell membrane</keyword>
<keyword evidence="3" id="KW-0813">Transport</keyword>
<gene>
    <name evidence="9" type="ORF">SAMN05216508_11425</name>
</gene>
<dbReference type="EMBL" id="FPBT01000014">
    <property type="protein sequence ID" value="SFU57690.1"/>
    <property type="molecule type" value="Genomic_DNA"/>
</dbReference>
<dbReference type="Pfam" id="PF03547">
    <property type="entry name" value="Mem_trans"/>
    <property type="match status" value="1"/>
</dbReference>
<dbReference type="STRING" id="155865.SAMN05216515_11525"/>
<reference evidence="9 10" key="1">
    <citation type="submission" date="2016-10" db="EMBL/GenBank/DDBJ databases">
        <authorList>
            <person name="de Groot N.N."/>
        </authorList>
    </citation>
    <scope>NUCLEOTIDE SEQUENCE [LARGE SCALE GENOMIC DNA]</scope>
    <source>
        <strain evidence="9 10">KHGC13</strain>
    </source>
</reference>
<proteinExistence type="inferred from homology"/>
<name>A0A1I7HAE8_9FIRM</name>
<organism evidence="9 10">
    <name type="scientific">Eubacterium pyruvativorans</name>
    <dbReference type="NCBI Taxonomy" id="155865"/>
    <lineage>
        <taxon>Bacteria</taxon>
        <taxon>Bacillati</taxon>
        <taxon>Bacillota</taxon>
        <taxon>Clostridia</taxon>
        <taxon>Eubacteriales</taxon>
        <taxon>Eubacteriaceae</taxon>
        <taxon>Eubacterium</taxon>
    </lineage>
</organism>
<evidence type="ECO:0000256" key="7">
    <source>
        <dbReference type="ARBA" id="ARBA00023136"/>
    </source>
</evidence>
<feature type="transmembrane region" description="Helical" evidence="8">
    <location>
        <begin position="290"/>
        <end position="312"/>
    </location>
</feature>
<sequence>MLTVFTKVMTIFVMIGAGYLANKVKILPDQSTPYLTSLLINISTPCLVISSMTAMSLTRETLTETLEVLVVNAACLLITGAVSWVVIKLLRYEPKEDRGILMAVMTSINTGFLGFPVAKAIFGNEIFFLFVIQNINLNIYMYSFQVLQMNYGRKGGVHPKQILRAMATMPMFATILGCVLLFAGIKLPGPVSSFVGTMGDMTIPLSMVLVGVLLGKSPLLTIVRNYKLVIVCLTAEILMPFLTFFLVNWLPITPEAKLTCIYAEAFPCAVLTAAVAEQQHLNGHLASEGVALSTLISLGTLPVVSMILMHLYGGLI</sequence>
<dbReference type="Gene3D" id="1.20.1530.20">
    <property type="match status" value="2"/>
</dbReference>
<keyword evidence="7 8" id="KW-0472">Membrane</keyword>
<dbReference type="GO" id="GO:0055085">
    <property type="term" value="P:transmembrane transport"/>
    <property type="evidence" value="ECO:0007669"/>
    <property type="project" value="InterPro"/>
</dbReference>
<keyword evidence="5 8" id="KW-0812">Transmembrane</keyword>
<keyword evidence="10" id="KW-1185">Reference proteome</keyword>
<dbReference type="AlphaFoldDB" id="A0A1I7HAE8"/>